<dbReference type="EMBL" id="CP014873">
    <property type="protein sequence ID" value="ANK63356.1"/>
    <property type="molecule type" value="Genomic_DNA"/>
</dbReference>
<evidence type="ECO:0008006" key="4">
    <source>
        <dbReference type="Google" id="ProtNLM"/>
    </source>
</evidence>
<feature type="region of interest" description="Disordered" evidence="1">
    <location>
        <begin position="64"/>
        <end position="95"/>
    </location>
</feature>
<keyword evidence="3" id="KW-1185">Reference proteome</keyword>
<dbReference type="OrthoDB" id="1889363at2"/>
<reference evidence="2 3" key="1">
    <citation type="submission" date="2016-03" db="EMBL/GenBank/DDBJ databases">
        <title>Pediococcus and Lactobacillus from brewery environment - whole genome sequencing and assembly.</title>
        <authorList>
            <person name="Behr J."/>
            <person name="Geissler A.J."/>
            <person name="Vogel R.F."/>
        </authorList>
    </citation>
    <scope>NUCLEOTIDE SEQUENCE [LARGE SCALE GENOMIC DNA]</scope>
    <source>
        <strain evidence="2 3">TMW 1.1989</strain>
    </source>
</reference>
<dbReference type="STRING" id="375175.AYR53_11590"/>
<dbReference type="GeneID" id="42982905"/>
<accession>A0A192H5U5</accession>
<dbReference type="Proteomes" id="UP000078582">
    <property type="component" value="Chromosome"/>
</dbReference>
<dbReference type="AlphaFoldDB" id="A0A192H5U5"/>
<dbReference type="Gene3D" id="2.10.10.20">
    <property type="entry name" value="Carbohydrate-binding module superfamily 5/12"/>
    <property type="match status" value="1"/>
</dbReference>
<evidence type="ECO:0000313" key="3">
    <source>
        <dbReference type="Proteomes" id="UP000078582"/>
    </source>
</evidence>
<organism evidence="2 3">
    <name type="scientific">Loigolactobacillus backii</name>
    <dbReference type="NCBI Taxonomy" id="375175"/>
    <lineage>
        <taxon>Bacteria</taxon>
        <taxon>Bacillati</taxon>
        <taxon>Bacillota</taxon>
        <taxon>Bacilli</taxon>
        <taxon>Lactobacillales</taxon>
        <taxon>Lactobacillaceae</taxon>
        <taxon>Loigolactobacillus</taxon>
    </lineage>
</organism>
<evidence type="ECO:0000256" key="1">
    <source>
        <dbReference type="SAM" id="MobiDB-lite"/>
    </source>
</evidence>
<evidence type="ECO:0000313" key="2">
    <source>
        <dbReference type="EMBL" id="ANK63356.1"/>
    </source>
</evidence>
<dbReference type="RefSeq" id="WP_068280227.1">
    <property type="nucleotide sequence ID" value="NZ_CP014873.1"/>
</dbReference>
<proteinExistence type="predicted"/>
<sequence>MSIDLGRVMLVPKGAYDATVAYTRLDIVTNGGSSYMCLVNNTGQPVTNATYWLLLAKAGSDGKPGADGTPGVAGKDGAPGVDGKDGEKGATGAPGPGAKVTKYAGTLVNCKSTARYCNLYVIDLTTIKLAMFRMNFTTNKIAAGTVFVQFPSGSMAKFDGTGFNANGTLVSVDTSGSTLKVHSETADGAWIYGTYSTCFS</sequence>
<name>A0A192H5U5_9LACO</name>
<protein>
    <recommendedName>
        <fullName evidence="4">Collagen-like protein</fullName>
    </recommendedName>
</protein>
<gene>
    <name evidence="2" type="ORF">AYR53_11590</name>
</gene>